<evidence type="ECO:0000256" key="1">
    <source>
        <dbReference type="SAM" id="SignalP"/>
    </source>
</evidence>
<proteinExistence type="predicted"/>
<accession>A0ABW0ZTG7</accession>
<dbReference type="RefSeq" id="WP_378279127.1">
    <property type="nucleotide sequence ID" value="NZ_JBHSON010000001.1"/>
</dbReference>
<organism evidence="2 3">
    <name type="scientific">Actinomadura rugatobispora</name>
    <dbReference type="NCBI Taxonomy" id="1994"/>
    <lineage>
        <taxon>Bacteria</taxon>
        <taxon>Bacillati</taxon>
        <taxon>Actinomycetota</taxon>
        <taxon>Actinomycetes</taxon>
        <taxon>Streptosporangiales</taxon>
        <taxon>Thermomonosporaceae</taxon>
        <taxon>Actinomadura</taxon>
    </lineage>
</organism>
<dbReference type="PANTHER" id="PTHR36974:SF1">
    <property type="entry name" value="DOXX FAMILY MEMBRANE PROTEIN"/>
    <property type="match status" value="1"/>
</dbReference>
<dbReference type="EMBL" id="JBHSON010000001">
    <property type="protein sequence ID" value="MFC5744195.1"/>
    <property type="molecule type" value="Genomic_DNA"/>
</dbReference>
<dbReference type="Proteomes" id="UP001596074">
    <property type="component" value="Unassembled WGS sequence"/>
</dbReference>
<reference evidence="3" key="1">
    <citation type="journal article" date="2019" name="Int. J. Syst. Evol. Microbiol.">
        <title>The Global Catalogue of Microorganisms (GCM) 10K type strain sequencing project: providing services to taxonomists for standard genome sequencing and annotation.</title>
        <authorList>
            <consortium name="The Broad Institute Genomics Platform"/>
            <consortium name="The Broad Institute Genome Sequencing Center for Infectious Disease"/>
            <person name="Wu L."/>
            <person name="Ma J."/>
        </authorList>
    </citation>
    <scope>NUCLEOTIDE SEQUENCE [LARGE SCALE GENOMIC DNA]</scope>
    <source>
        <strain evidence="3">KCTC 42087</strain>
    </source>
</reference>
<feature type="chain" id="PRO_5045535566" description="DoxX family membrane protein" evidence="1">
    <location>
        <begin position="23"/>
        <end position="135"/>
    </location>
</feature>
<evidence type="ECO:0000313" key="3">
    <source>
        <dbReference type="Proteomes" id="UP001596074"/>
    </source>
</evidence>
<feature type="signal peptide" evidence="1">
    <location>
        <begin position="1"/>
        <end position="22"/>
    </location>
</feature>
<sequence>MPASASPSARPARALAAFLATAGVTHFVAPKPYDTVVPANLPGTPRTWTYLSGVAELACAAAVAVPRTRRAGALATAALFVAVFPANVKMAHDWRRRPLPQRAAAYGRLPLQVPLVAWALKVAGNAPGARDVSGR</sequence>
<gene>
    <name evidence="2" type="ORF">ACFPZN_01060</name>
</gene>
<protein>
    <recommendedName>
        <fullName evidence="4">DoxX family membrane protein</fullName>
    </recommendedName>
</protein>
<evidence type="ECO:0000313" key="2">
    <source>
        <dbReference type="EMBL" id="MFC5744195.1"/>
    </source>
</evidence>
<dbReference type="PANTHER" id="PTHR36974">
    <property type="entry name" value="MEMBRANE PROTEIN-RELATED"/>
    <property type="match status" value="1"/>
</dbReference>
<evidence type="ECO:0008006" key="4">
    <source>
        <dbReference type="Google" id="ProtNLM"/>
    </source>
</evidence>
<comment type="caution">
    <text evidence="2">The sequence shown here is derived from an EMBL/GenBank/DDBJ whole genome shotgun (WGS) entry which is preliminary data.</text>
</comment>
<keyword evidence="3" id="KW-1185">Reference proteome</keyword>
<name>A0ABW0ZTG7_9ACTN</name>
<keyword evidence="1" id="KW-0732">Signal</keyword>